<protein>
    <submittedName>
        <fullName evidence="2">Uncharacterized protein</fullName>
    </submittedName>
</protein>
<evidence type="ECO:0000313" key="2">
    <source>
        <dbReference type="EMBL" id="CUG15390.1"/>
    </source>
</evidence>
<dbReference type="EMBL" id="CYKH01000675">
    <property type="protein sequence ID" value="CUG15390.1"/>
    <property type="molecule type" value="Genomic_DNA"/>
</dbReference>
<dbReference type="NCBIfam" id="TIGR01571">
    <property type="entry name" value="A_thal_Cys_rich"/>
    <property type="match status" value="1"/>
</dbReference>
<gene>
    <name evidence="2" type="ORF">BSAL_75050</name>
</gene>
<keyword evidence="3" id="KW-1185">Reference proteome</keyword>
<proteinExistence type="predicted"/>
<dbReference type="OrthoDB" id="1045822at2759"/>
<accession>A0A0S4J063</accession>
<dbReference type="AlphaFoldDB" id="A0A0S4J063"/>
<evidence type="ECO:0000313" key="3">
    <source>
        <dbReference type="Proteomes" id="UP000051952"/>
    </source>
</evidence>
<reference evidence="3" key="1">
    <citation type="submission" date="2015-09" db="EMBL/GenBank/DDBJ databases">
        <authorList>
            <consortium name="Pathogen Informatics"/>
        </authorList>
    </citation>
    <scope>NUCLEOTIDE SEQUENCE [LARGE SCALE GENOMIC DNA]</scope>
    <source>
        <strain evidence="3">Lake Konstanz</strain>
    </source>
</reference>
<dbReference type="InterPro" id="IPR006461">
    <property type="entry name" value="PLAC_motif_containing"/>
</dbReference>
<dbReference type="VEuPathDB" id="TriTrypDB:BSAL_75050"/>
<name>A0A0S4J063_BODSA</name>
<sequence length="235" mass="26126">MTEVGAPQQFRHDDFNTELFDCLDDQPSCMGAFCCPFFAVRAQYDMIRDHTANSNNMCCIHIRSSLVRVLLFVMGLPFFTVVTRSQARERFHLTQETHLETFAAALLCLPCSISQVYRELSIRHMWPGGPCVASSYVKPGLVVAPAVTERMGGAGSLSSSAHHDQELQEMQHVSVVRPQREGPSSNESPMHRHHEGPEAAAAAPPRYEDPVKPIYGFEAGVLQAQRARQAELDAE</sequence>
<dbReference type="PANTHER" id="PTHR15907">
    <property type="entry name" value="DUF614 FAMILY PROTEIN-RELATED"/>
    <property type="match status" value="1"/>
</dbReference>
<dbReference type="Pfam" id="PF04749">
    <property type="entry name" value="PLAC8"/>
    <property type="match status" value="1"/>
</dbReference>
<organism evidence="2 3">
    <name type="scientific">Bodo saltans</name>
    <name type="common">Flagellated protozoan</name>
    <dbReference type="NCBI Taxonomy" id="75058"/>
    <lineage>
        <taxon>Eukaryota</taxon>
        <taxon>Discoba</taxon>
        <taxon>Euglenozoa</taxon>
        <taxon>Kinetoplastea</taxon>
        <taxon>Metakinetoplastina</taxon>
        <taxon>Eubodonida</taxon>
        <taxon>Bodonidae</taxon>
        <taxon>Bodo</taxon>
    </lineage>
</organism>
<feature type="region of interest" description="Disordered" evidence="1">
    <location>
        <begin position="175"/>
        <end position="211"/>
    </location>
</feature>
<evidence type="ECO:0000256" key="1">
    <source>
        <dbReference type="SAM" id="MobiDB-lite"/>
    </source>
</evidence>
<dbReference type="Proteomes" id="UP000051952">
    <property type="component" value="Unassembled WGS sequence"/>
</dbReference>